<feature type="domain" description="Lipid/polyisoprenoid-binding YceI-like" evidence="2">
    <location>
        <begin position="26"/>
        <end position="184"/>
    </location>
</feature>
<evidence type="ECO:0000313" key="3">
    <source>
        <dbReference type="EMBL" id="KFB76097.1"/>
    </source>
</evidence>
<dbReference type="InterPro" id="IPR036761">
    <property type="entry name" value="TTHA0802/YceI-like_sf"/>
</dbReference>
<evidence type="ECO:0000259" key="2">
    <source>
        <dbReference type="SMART" id="SM00867"/>
    </source>
</evidence>
<dbReference type="InterPro" id="IPR007372">
    <property type="entry name" value="Lipid/polyisoprenoid-bd_YceI"/>
</dbReference>
<evidence type="ECO:0000313" key="4">
    <source>
        <dbReference type="Proteomes" id="UP000021315"/>
    </source>
</evidence>
<dbReference type="EMBL" id="JDST02000064">
    <property type="protein sequence ID" value="KFB76097.1"/>
    <property type="molecule type" value="Genomic_DNA"/>
</dbReference>
<dbReference type="RefSeq" id="WP_034950645.1">
    <property type="nucleotide sequence ID" value="NZ_JDST02000064.1"/>
</dbReference>
<dbReference type="Proteomes" id="UP000021315">
    <property type="component" value="Unassembled WGS sequence"/>
</dbReference>
<name>A0A080M493_9PROT</name>
<dbReference type="STRING" id="1453999.AW06_002894"/>
<protein>
    <recommendedName>
        <fullName evidence="2">Lipid/polyisoprenoid-binding YceI-like domain-containing protein</fullName>
    </recommendedName>
</protein>
<dbReference type="SMART" id="SM00867">
    <property type="entry name" value="YceI"/>
    <property type="match status" value="1"/>
</dbReference>
<dbReference type="PANTHER" id="PTHR34406">
    <property type="entry name" value="PROTEIN YCEI"/>
    <property type="match status" value="1"/>
</dbReference>
<reference evidence="3" key="1">
    <citation type="submission" date="2014-02" db="EMBL/GenBank/DDBJ databases">
        <title>Expanding our view of genomic diversity in Candidatus Accumulibacter clades.</title>
        <authorList>
            <person name="Skennerton C.T."/>
            <person name="Barr J.J."/>
            <person name="Slater F.R."/>
            <person name="Bond P.L."/>
            <person name="Tyson G.W."/>
        </authorList>
    </citation>
    <scope>NUCLEOTIDE SEQUENCE [LARGE SCALE GENOMIC DNA]</scope>
</reference>
<comment type="caution">
    <text evidence="3">The sequence shown here is derived from an EMBL/GenBank/DDBJ whole genome shotgun (WGS) entry which is preliminary data.</text>
</comment>
<dbReference type="Gene3D" id="2.40.128.110">
    <property type="entry name" value="Lipid/polyisoprenoid-binding, YceI-like"/>
    <property type="match status" value="1"/>
</dbReference>
<keyword evidence="1" id="KW-0732">Signal</keyword>
<feature type="signal peptide" evidence="1">
    <location>
        <begin position="1"/>
        <end position="21"/>
    </location>
</feature>
<keyword evidence="4" id="KW-1185">Reference proteome</keyword>
<gene>
    <name evidence="3" type="ORF">AW06_002894</name>
</gene>
<evidence type="ECO:0000256" key="1">
    <source>
        <dbReference type="SAM" id="SignalP"/>
    </source>
</evidence>
<dbReference type="Pfam" id="PF04264">
    <property type="entry name" value="YceI"/>
    <property type="match status" value="1"/>
</dbReference>
<proteinExistence type="predicted"/>
<accession>A0A080M493</accession>
<dbReference type="AlphaFoldDB" id="A0A080M493"/>
<sequence>MTSFRILLGTLAVALAGNAGAAEYGQFQADKSSLTFVSKQMGVPIDGRFRKFAVSVAFDPARPTAASARLDLDLASIDAASQDANDEVVGKSWFHVKVFPTATFVSSAVRPLGGDKYELAGKLTIKGKSQDLTAPFTFRQDGVNGVFDGAFVLKRLDFAVGDGVWSDVSTVANEVQIKFHIVAAPSAVRK</sequence>
<dbReference type="PANTHER" id="PTHR34406:SF1">
    <property type="entry name" value="PROTEIN YCEI"/>
    <property type="match status" value="1"/>
</dbReference>
<feature type="chain" id="PRO_5001750780" description="Lipid/polyisoprenoid-binding YceI-like domain-containing protein" evidence="1">
    <location>
        <begin position="22"/>
        <end position="190"/>
    </location>
</feature>
<dbReference type="SUPFAM" id="SSF101874">
    <property type="entry name" value="YceI-like"/>
    <property type="match status" value="1"/>
</dbReference>
<organism evidence="3 4">
    <name type="scientific">Candidatus Accumulibacter cognatus</name>
    <dbReference type="NCBI Taxonomy" id="2954383"/>
    <lineage>
        <taxon>Bacteria</taxon>
        <taxon>Pseudomonadati</taxon>
        <taxon>Pseudomonadota</taxon>
        <taxon>Betaproteobacteria</taxon>
        <taxon>Candidatus Accumulibacter</taxon>
    </lineage>
</organism>